<reference evidence="2 3" key="1">
    <citation type="submission" date="2018-10" db="EMBL/GenBank/DDBJ databases">
        <title>The genome of Lysobacter enzymogenes OH11.</title>
        <authorList>
            <person name="Liu F."/>
            <person name="Zhao Y."/>
            <person name="Qian G."/>
            <person name="Chen Y."/>
            <person name="Xu H."/>
        </authorList>
    </citation>
    <scope>NUCLEOTIDE SEQUENCE [LARGE SCALE GENOMIC DNA]</scope>
    <source>
        <strain evidence="2 3">OH11</strain>
    </source>
</reference>
<gene>
    <name evidence="2" type="ORF">D9T17_05595</name>
</gene>
<evidence type="ECO:0000313" key="2">
    <source>
        <dbReference type="EMBL" id="ROU08156.1"/>
    </source>
</evidence>
<evidence type="ECO:0000256" key="1">
    <source>
        <dbReference type="SAM" id="MobiDB-lite"/>
    </source>
</evidence>
<organism evidence="2 3">
    <name type="scientific">Lysobacter enzymogenes</name>
    <dbReference type="NCBI Taxonomy" id="69"/>
    <lineage>
        <taxon>Bacteria</taxon>
        <taxon>Pseudomonadati</taxon>
        <taxon>Pseudomonadota</taxon>
        <taxon>Gammaproteobacteria</taxon>
        <taxon>Lysobacterales</taxon>
        <taxon>Lysobacteraceae</taxon>
        <taxon>Lysobacter</taxon>
    </lineage>
</organism>
<evidence type="ECO:0000313" key="3">
    <source>
        <dbReference type="Proteomes" id="UP000275910"/>
    </source>
</evidence>
<feature type="region of interest" description="Disordered" evidence="1">
    <location>
        <begin position="101"/>
        <end position="120"/>
    </location>
</feature>
<name>A0A3N2RLE0_LYSEN</name>
<protein>
    <submittedName>
        <fullName evidence="2">PAAR domain-containing protein</fullName>
    </submittedName>
</protein>
<comment type="caution">
    <text evidence="2">The sequence shown here is derived from an EMBL/GenBank/DDBJ whole genome shotgun (WGS) entry which is preliminary data.</text>
</comment>
<accession>A0A3N2RLE0</accession>
<dbReference type="InterPro" id="IPR008727">
    <property type="entry name" value="PAAR_motif"/>
</dbReference>
<sequence length="385" mass="39891">MWIVVGDPTSSGGRVVSGSPFTDIDGKPVSRVTDSAICPAHKGVFPIVDGDSTMLVDGQPVALHGSSLACGCKVLSAQQSHVLVDAGGAAAPAVTQARGERMQAASGQHVPAGASPAPAPGATVPPPGPPCSITSQTVATSPSNRARTRIGVAERVRLRYNSGAATWRIVRGGGTLSATSGSTVTYTAGEAAAQVEISATGSSGACSIVLDVVEPASWIMKLAAGRPKKHRNGRPDCGWLGEFFVHPADVNFDNLQTREVDSTCTASGGMACQHGNKHGSYPGPDFASPWFRLTGHTADGTTDSSLDQIYSGDCGAGSTGTAVPFTAGQLHFDIRMQWQVYGATTVHDFPMQAQESQLFADGHCETRKGGHTESILYSEPTSWSW</sequence>
<dbReference type="Pfam" id="PF05488">
    <property type="entry name" value="PAAR_motif"/>
    <property type="match status" value="1"/>
</dbReference>
<dbReference type="Gene3D" id="2.60.200.60">
    <property type="match status" value="1"/>
</dbReference>
<dbReference type="AlphaFoldDB" id="A0A3N2RLE0"/>
<dbReference type="Proteomes" id="UP000275910">
    <property type="component" value="Unassembled WGS sequence"/>
</dbReference>
<dbReference type="RefSeq" id="WP_123646513.1">
    <property type="nucleotide sequence ID" value="NZ_RCTY01000017.1"/>
</dbReference>
<dbReference type="CDD" id="cd14744">
    <property type="entry name" value="PAAR_CT_2"/>
    <property type="match status" value="1"/>
</dbReference>
<dbReference type="EMBL" id="RCTY01000017">
    <property type="protein sequence ID" value="ROU08156.1"/>
    <property type="molecule type" value="Genomic_DNA"/>
</dbReference>
<proteinExistence type="predicted"/>